<dbReference type="Gene3D" id="1.25.10.10">
    <property type="entry name" value="Leucine-rich Repeat Variant"/>
    <property type="match status" value="1"/>
</dbReference>
<accession>A0A238YN23</accession>
<feature type="transmembrane region" description="Helical" evidence="1">
    <location>
        <begin position="20"/>
        <end position="39"/>
    </location>
</feature>
<reference evidence="3" key="1">
    <citation type="submission" date="2017-06" db="EMBL/GenBank/DDBJ databases">
        <authorList>
            <person name="Varghese N."/>
            <person name="Submissions S."/>
        </authorList>
    </citation>
    <scope>NUCLEOTIDE SEQUENCE [LARGE SCALE GENOMIC DNA]</scope>
    <source>
        <strain evidence="3">DSM 27993</strain>
    </source>
</reference>
<dbReference type="RefSeq" id="WP_089378969.1">
    <property type="nucleotide sequence ID" value="NZ_FZNX01000005.1"/>
</dbReference>
<dbReference type="OrthoDB" id="1454284at2"/>
<proteinExistence type="predicted"/>
<dbReference type="AlphaFoldDB" id="A0A238YN23"/>
<dbReference type="InterPro" id="IPR016024">
    <property type="entry name" value="ARM-type_fold"/>
</dbReference>
<name>A0A238YN23_9FLAO</name>
<keyword evidence="1" id="KW-0812">Transmembrane</keyword>
<dbReference type="SUPFAM" id="SSF48371">
    <property type="entry name" value="ARM repeat"/>
    <property type="match status" value="1"/>
</dbReference>
<evidence type="ECO:0000313" key="3">
    <source>
        <dbReference type="Proteomes" id="UP000198412"/>
    </source>
</evidence>
<sequence length="364" mass="42538">MNEFEYLIDNFKQLPVLIKIVWILSGILGVIIINLVIYLKYLRGYLRNKEKIFAKFQSEYEGELINYLYASEEEDATKLKIVKKMKTCIKDKFKRKIFLTVLSKLKNDISGEMADSIQHLYVESGLIDYSLAKLKSSKWDVKAVGIKELALFEITNVYSEISKYKDYPKQEVRNEVQLYFVNLFQFKGLDFLNDLITPISEWNQIQLLEILQKFDDQQITDISPWLKSENKSVVMFALKLAKIYNQFQVINILLELLAHENKDIRVEAIKVLSYFQANEAKQILKNNFINSSIDEQIAFFNMLEGIVETSDEDFILENVSHENFEIKTLALKLLKFINTDRFNSLSLVASDVESKAIFNYLEDN</sequence>
<keyword evidence="1" id="KW-1133">Transmembrane helix</keyword>
<dbReference type="Proteomes" id="UP000198412">
    <property type="component" value="Unassembled WGS sequence"/>
</dbReference>
<evidence type="ECO:0000256" key="1">
    <source>
        <dbReference type="SAM" id="Phobius"/>
    </source>
</evidence>
<keyword evidence="3" id="KW-1185">Reference proteome</keyword>
<organism evidence="2 3">
    <name type="scientific">Lutibacter flavus</name>
    <dbReference type="NCBI Taxonomy" id="691689"/>
    <lineage>
        <taxon>Bacteria</taxon>
        <taxon>Pseudomonadati</taxon>
        <taxon>Bacteroidota</taxon>
        <taxon>Flavobacteriia</taxon>
        <taxon>Flavobacteriales</taxon>
        <taxon>Flavobacteriaceae</taxon>
        <taxon>Lutibacter</taxon>
    </lineage>
</organism>
<protein>
    <recommendedName>
        <fullName evidence="4">HEAT repeat-containing protein</fullName>
    </recommendedName>
</protein>
<evidence type="ECO:0008006" key="4">
    <source>
        <dbReference type="Google" id="ProtNLM"/>
    </source>
</evidence>
<dbReference type="InterPro" id="IPR011989">
    <property type="entry name" value="ARM-like"/>
</dbReference>
<keyword evidence="1" id="KW-0472">Membrane</keyword>
<dbReference type="EMBL" id="FZNX01000005">
    <property type="protein sequence ID" value="SNR72656.1"/>
    <property type="molecule type" value="Genomic_DNA"/>
</dbReference>
<evidence type="ECO:0000313" key="2">
    <source>
        <dbReference type="EMBL" id="SNR72656.1"/>
    </source>
</evidence>
<gene>
    <name evidence="2" type="ORF">SAMN04488111_2682</name>
</gene>